<feature type="compositionally biased region" description="Basic and acidic residues" evidence="1">
    <location>
        <begin position="263"/>
        <end position="273"/>
    </location>
</feature>
<feature type="compositionally biased region" description="Polar residues" evidence="1">
    <location>
        <begin position="322"/>
        <end position="340"/>
    </location>
</feature>
<feature type="region of interest" description="Disordered" evidence="1">
    <location>
        <begin position="1"/>
        <end position="56"/>
    </location>
</feature>
<feature type="transmembrane region" description="Helical" evidence="2">
    <location>
        <begin position="394"/>
        <end position="411"/>
    </location>
</feature>
<dbReference type="STRING" id="930992.A0A0D0A1I7"/>
<dbReference type="Proteomes" id="UP000054485">
    <property type="component" value="Unassembled WGS sequence"/>
</dbReference>
<dbReference type="EMBL" id="KN835606">
    <property type="protein sequence ID" value="KIK35611.1"/>
    <property type="molecule type" value="Genomic_DNA"/>
</dbReference>
<feature type="compositionally biased region" description="Low complexity" evidence="1">
    <location>
        <begin position="290"/>
        <end position="312"/>
    </location>
</feature>
<organism evidence="3 4">
    <name type="scientific">Suillus luteus UH-Slu-Lm8-n1</name>
    <dbReference type="NCBI Taxonomy" id="930992"/>
    <lineage>
        <taxon>Eukaryota</taxon>
        <taxon>Fungi</taxon>
        <taxon>Dikarya</taxon>
        <taxon>Basidiomycota</taxon>
        <taxon>Agaricomycotina</taxon>
        <taxon>Agaricomycetes</taxon>
        <taxon>Agaricomycetidae</taxon>
        <taxon>Boletales</taxon>
        <taxon>Suillineae</taxon>
        <taxon>Suillaceae</taxon>
        <taxon>Suillus</taxon>
    </lineage>
</organism>
<evidence type="ECO:0000256" key="2">
    <source>
        <dbReference type="SAM" id="Phobius"/>
    </source>
</evidence>
<evidence type="ECO:0000313" key="4">
    <source>
        <dbReference type="Proteomes" id="UP000054485"/>
    </source>
</evidence>
<feature type="compositionally biased region" description="Pro residues" evidence="1">
    <location>
        <begin position="274"/>
        <end position="289"/>
    </location>
</feature>
<dbReference type="InParanoid" id="A0A0D0A1I7"/>
<proteinExistence type="predicted"/>
<feature type="region of interest" description="Disordered" evidence="1">
    <location>
        <begin position="263"/>
        <end position="360"/>
    </location>
</feature>
<dbReference type="AlphaFoldDB" id="A0A0D0A1I7"/>
<evidence type="ECO:0000256" key="1">
    <source>
        <dbReference type="SAM" id="MobiDB-lite"/>
    </source>
</evidence>
<keyword evidence="2" id="KW-1133">Transmembrane helix</keyword>
<reference evidence="3 4" key="1">
    <citation type="submission" date="2014-04" db="EMBL/GenBank/DDBJ databases">
        <authorList>
            <consortium name="DOE Joint Genome Institute"/>
            <person name="Kuo A."/>
            <person name="Ruytinx J."/>
            <person name="Rineau F."/>
            <person name="Colpaert J."/>
            <person name="Kohler A."/>
            <person name="Nagy L.G."/>
            <person name="Floudas D."/>
            <person name="Copeland A."/>
            <person name="Barry K.W."/>
            <person name="Cichocki N."/>
            <person name="Veneault-Fourrey C."/>
            <person name="LaButti K."/>
            <person name="Lindquist E.A."/>
            <person name="Lipzen A."/>
            <person name="Lundell T."/>
            <person name="Morin E."/>
            <person name="Murat C."/>
            <person name="Sun H."/>
            <person name="Tunlid A."/>
            <person name="Henrissat B."/>
            <person name="Grigoriev I.V."/>
            <person name="Hibbett D.S."/>
            <person name="Martin F."/>
            <person name="Nordberg H.P."/>
            <person name="Cantor M.N."/>
            <person name="Hua S.X."/>
        </authorList>
    </citation>
    <scope>NUCLEOTIDE SEQUENCE [LARGE SCALE GENOMIC DNA]</scope>
    <source>
        <strain evidence="3 4">UH-Slu-Lm8-n1</strain>
    </source>
</reference>
<feature type="compositionally biased region" description="Low complexity" evidence="1">
    <location>
        <begin position="28"/>
        <end position="41"/>
    </location>
</feature>
<gene>
    <name evidence="3" type="ORF">CY34DRAFT_812015</name>
</gene>
<sequence length="460" mass="50994">MTTADDPFEDRPIKASLVSVSGKPPMPTATTTMTTLSTSDTLPHKPSSKGSPSTEATLQSLYNRAARAFLHRDIAITFTLLSAAFALMPPPLAPSPDPLDVHRRKWDILRITLETTVFSSTPDLVDLPQPLRESLLLSPQSFISTLYARSLTLFTPSSLYRKPSSAFLPHQVLITLVASSIKIDCPIIGREITEDWLSKRGQYDFVPSTGEPYHKVLELYCLHVLPRLGEWEYVKEFLSYENELSADQRRELYLALEAQHAHALENTRRETPKPETPPSPSPSPTPIPPLRSLSPASSSSSSSLSTTSTRTAVPASPRPKLTRQQSQSSTSAVSDATITRSPRHRHNPRGSSNASGARISRLPPVNHSLATTQPPTSLALIRSYFNHHFTVNRIATLSVLFFLIPLLSLILRRRRRLETPADLVRRKLLEARGDSIVRRLWNEFVRAVLDTVRMGGGGLV</sequence>
<evidence type="ECO:0000313" key="3">
    <source>
        <dbReference type="EMBL" id="KIK35611.1"/>
    </source>
</evidence>
<reference evidence="4" key="2">
    <citation type="submission" date="2015-01" db="EMBL/GenBank/DDBJ databases">
        <title>Evolutionary Origins and Diversification of the Mycorrhizal Mutualists.</title>
        <authorList>
            <consortium name="DOE Joint Genome Institute"/>
            <consortium name="Mycorrhizal Genomics Consortium"/>
            <person name="Kohler A."/>
            <person name="Kuo A."/>
            <person name="Nagy L.G."/>
            <person name="Floudas D."/>
            <person name="Copeland A."/>
            <person name="Barry K.W."/>
            <person name="Cichocki N."/>
            <person name="Veneault-Fourrey C."/>
            <person name="LaButti K."/>
            <person name="Lindquist E.A."/>
            <person name="Lipzen A."/>
            <person name="Lundell T."/>
            <person name="Morin E."/>
            <person name="Murat C."/>
            <person name="Riley R."/>
            <person name="Ohm R."/>
            <person name="Sun H."/>
            <person name="Tunlid A."/>
            <person name="Henrissat B."/>
            <person name="Grigoriev I.V."/>
            <person name="Hibbett D.S."/>
            <person name="Martin F."/>
        </authorList>
    </citation>
    <scope>NUCLEOTIDE SEQUENCE [LARGE SCALE GENOMIC DNA]</scope>
    <source>
        <strain evidence="4">UH-Slu-Lm8-n1</strain>
    </source>
</reference>
<dbReference type="OrthoDB" id="3981028at2759"/>
<dbReference type="HOGENOM" id="CLU_035515_0_0_1"/>
<name>A0A0D0A1I7_9AGAM</name>
<accession>A0A0D0A1I7</accession>
<protein>
    <submittedName>
        <fullName evidence="3">Uncharacterized protein</fullName>
    </submittedName>
</protein>
<keyword evidence="4" id="KW-1185">Reference proteome</keyword>
<keyword evidence="2" id="KW-0812">Transmembrane</keyword>
<keyword evidence="2" id="KW-0472">Membrane</keyword>